<accession>A0A1V9XPL6</accession>
<evidence type="ECO:0000256" key="1">
    <source>
        <dbReference type="ARBA" id="ARBA00023015"/>
    </source>
</evidence>
<dbReference type="OrthoDB" id="16041at2759"/>
<comment type="subcellular location">
    <subcellularLocation>
        <location evidence="4">Nucleus</location>
    </subcellularLocation>
</comment>
<dbReference type="EMBL" id="MNPL01006499">
    <property type="protein sequence ID" value="OQR75353.1"/>
    <property type="molecule type" value="Genomic_DNA"/>
</dbReference>
<dbReference type="InParanoid" id="A0A1V9XPL6"/>
<feature type="region of interest" description="Disordered" evidence="5">
    <location>
        <begin position="100"/>
        <end position="119"/>
    </location>
</feature>
<gene>
    <name evidence="7" type="ORF">BIW11_08478</name>
</gene>
<keyword evidence="1" id="KW-0805">Transcription regulation</keyword>
<dbReference type="Gene3D" id="2.60.40.1970">
    <property type="entry name" value="YEATS domain"/>
    <property type="match status" value="1"/>
</dbReference>
<dbReference type="STRING" id="418985.A0A1V9XPL6"/>
<dbReference type="PANTHER" id="PTHR47573:SF1">
    <property type="entry name" value="PROTEIN AF-9 HOMOLOG"/>
    <property type="match status" value="1"/>
</dbReference>
<dbReference type="GO" id="GO:0006355">
    <property type="term" value="P:regulation of DNA-templated transcription"/>
    <property type="evidence" value="ECO:0007669"/>
    <property type="project" value="InterPro"/>
</dbReference>
<dbReference type="PANTHER" id="PTHR47573">
    <property type="entry name" value="PROTEIN AF-9 HOMOLOG"/>
    <property type="match status" value="1"/>
</dbReference>
<feature type="compositionally biased region" description="Low complexity" evidence="5">
    <location>
        <begin position="104"/>
        <end position="119"/>
    </location>
</feature>
<keyword evidence="2" id="KW-0804">Transcription</keyword>
<dbReference type="AlphaFoldDB" id="A0A1V9XPL6"/>
<evidence type="ECO:0000313" key="7">
    <source>
        <dbReference type="EMBL" id="OQR75353.1"/>
    </source>
</evidence>
<name>A0A1V9XPL6_9ACAR</name>
<evidence type="ECO:0000256" key="5">
    <source>
        <dbReference type="SAM" id="MobiDB-lite"/>
    </source>
</evidence>
<proteinExistence type="predicted"/>
<keyword evidence="8" id="KW-1185">Reference proteome</keyword>
<evidence type="ECO:0000259" key="6">
    <source>
        <dbReference type="PROSITE" id="PS51037"/>
    </source>
</evidence>
<evidence type="ECO:0000256" key="4">
    <source>
        <dbReference type="PROSITE-ProRule" id="PRU00376"/>
    </source>
</evidence>
<dbReference type="Proteomes" id="UP000192247">
    <property type="component" value="Unassembled WGS sequence"/>
</dbReference>
<protein>
    <submittedName>
        <fullName evidence="7">YEATS domain-containing protein 4-like</fullName>
    </submittedName>
</protein>
<dbReference type="InterPro" id="IPR005033">
    <property type="entry name" value="YEATS"/>
</dbReference>
<dbReference type="InterPro" id="IPR055129">
    <property type="entry name" value="YEATS_dom"/>
</dbReference>
<evidence type="ECO:0000256" key="3">
    <source>
        <dbReference type="ARBA" id="ARBA00023242"/>
    </source>
</evidence>
<dbReference type="Pfam" id="PF03366">
    <property type="entry name" value="YEATS"/>
    <property type="match status" value="1"/>
</dbReference>
<evidence type="ECO:0000256" key="2">
    <source>
        <dbReference type="ARBA" id="ARBA00023163"/>
    </source>
</evidence>
<feature type="domain" description="YEATS" evidence="6">
    <location>
        <begin position="1"/>
        <end position="95"/>
    </location>
</feature>
<reference evidence="7 8" key="1">
    <citation type="journal article" date="2017" name="Gigascience">
        <title>Draft genome of the honey bee ectoparasitic mite, Tropilaelaps mercedesae, is shaped by the parasitic life history.</title>
        <authorList>
            <person name="Dong X."/>
            <person name="Armstrong S.D."/>
            <person name="Xia D."/>
            <person name="Makepeace B.L."/>
            <person name="Darby A.C."/>
            <person name="Kadowaki T."/>
        </authorList>
    </citation>
    <scope>NUCLEOTIDE SEQUENCE [LARGE SCALE GENOMIC DNA]</scope>
    <source>
        <strain evidence="7">Wuxi-XJTLU</strain>
    </source>
</reference>
<dbReference type="InterPro" id="IPR038704">
    <property type="entry name" value="YEAST_sf"/>
</dbReference>
<sequence>MQVVFVLEPYYTNEEVFQPPFEIKRTGWGEFDVDIKLVFRHRSMRTLSLRHYLRLVEYAGSDQTPIYTNHMESENYDEIVISRPSAKIKALFRDESDARNDHISGVSSKSSRSTVRATKAIPPSTLSLTTSSSGLVNVDSVDPDTWIDVEVAEQDQHAARRITQLTNILRGQKKVLAEIHRVKDLLLKNHQEIRTLLALIETRPSNALKKTVVFASNGPHRE</sequence>
<evidence type="ECO:0000313" key="8">
    <source>
        <dbReference type="Proteomes" id="UP000192247"/>
    </source>
</evidence>
<keyword evidence="3 4" id="KW-0539">Nucleus</keyword>
<organism evidence="7 8">
    <name type="scientific">Tropilaelaps mercedesae</name>
    <dbReference type="NCBI Taxonomy" id="418985"/>
    <lineage>
        <taxon>Eukaryota</taxon>
        <taxon>Metazoa</taxon>
        <taxon>Ecdysozoa</taxon>
        <taxon>Arthropoda</taxon>
        <taxon>Chelicerata</taxon>
        <taxon>Arachnida</taxon>
        <taxon>Acari</taxon>
        <taxon>Parasitiformes</taxon>
        <taxon>Mesostigmata</taxon>
        <taxon>Gamasina</taxon>
        <taxon>Dermanyssoidea</taxon>
        <taxon>Laelapidae</taxon>
        <taxon>Tropilaelaps</taxon>
    </lineage>
</organism>
<dbReference type="GO" id="GO:0005634">
    <property type="term" value="C:nucleus"/>
    <property type="evidence" value="ECO:0007669"/>
    <property type="project" value="UniProtKB-SubCell"/>
</dbReference>
<comment type="caution">
    <text evidence="7">The sequence shown here is derived from an EMBL/GenBank/DDBJ whole genome shotgun (WGS) entry which is preliminary data.</text>
</comment>
<dbReference type="PROSITE" id="PS51037">
    <property type="entry name" value="YEATS"/>
    <property type="match status" value="1"/>
</dbReference>